<dbReference type="SUPFAM" id="SSF88946">
    <property type="entry name" value="Sigma2 domain of RNA polymerase sigma factors"/>
    <property type="match status" value="1"/>
</dbReference>
<keyword evidence="4" id="KW-0804">Transcription</keyword>
<evidence type="ECO:0000313" key="7">
    <source>
        <dbReference type="EMBL" id="MBM0106346.1"/>
    </source>
</evidence>
<dbReference type="InterPro" id="IPR036388">
    <property type="entry name" value="WH-like_DNA-bd_sf"/>
</dbReference>
<dbReference type="InterPro" id="IPR039425">
    <property type="entry name" value="RNA_pol_sigma-70-like"/>
</dbReference>
<evidence type="ECO:0000256" key="2">
    <source>
        <dbReference type="ARBA" id="ARBA00023015"/>
    </source>
</evidence>
<evidence type="ECO:0000259" key="5">
    <source>
        <dbReference type="Pfam" id="PF04542"/>
    </source>
</evidence>
<organism evidence="7 8">
    <name type="scientific">Steroidobacter gossypii</name>
    <dbReference type="NCBI Taxonomy" id="2805490"/>
    <lineage>
        <taxon>Bacteria</taxon>
        <taxon>Pseudomonadati</taxon>
        <taxon>Pseudomonadota</taxon>
        <taxon>Gammaproteobacteria</taxon>
        <taxon>Steroidobacterales</taxon>
        <taxon>Steroidobacteraceae</taxon>
        <taxon>Steroidobacter</taxon>
    </lineage>
</organism>
<comment type="similarity">
    <text evidence="1">Belongs to the sigma-70 factor family. ECF subfamily.</text>
</comment>
<keyword evidence="2" id="KW-0805">Transcription regulation</keyword>
<sequence length="191" mass="21740">MTEEVRPQLIDYLVKHYGTLKLRVSQLLGNTELAGDALHDAWLRLKTREAEDAIHSPSSYLVRMAVNLAVDVQRRQGRSVSLEEINAAMALSDPLPGPARTAESQAELDELVKLVERMPARRREVFILVHWEGIRQDEVARRLGCSKRTVEYELQRAHQHLTGRLKPVIKKIADGRGPHSSRNIHEDTCDR</sequence>
<evidence type="ECO:0000259" key="6">
    <source>
        <dbReference type="Pfam" id="PF08281"/>
    </source>
</evidence>
<reference evidence="7 8" key="1">
    <citation type="journal article" date="2021" name="Int. J. Syst. Evol. Microbiol.">
        <title>Steroidobacter gossypii sp. nov., isolated from soil of cotton cropping field.</title>
        <authorList>
            <person name="Huang R."/>
            <person name="Yang S."/>
            <person name="Zhen C."/>
            <person name="Liu W."/>
        </authorList>
    </citation>
    <scope>NUCLEOTIDE SEQUENCE [LARGE SCALE GENOMIC DNA]</scope>
    <source>
        <strain evidence="7 8">S1-65</strain>
    </source>
</reference>
<keyword evidence="8" id="KW-1185">Reference proteome</keyword>
<dbReference type="Pfam" id="PF08281">
    <property type="entry name" value="Sigma70_r4_2"/>
    <property type="match status" value="1"/>
</dbReference>
<accession>A0ABS1WZE3</accession>
<dbReference type="PANTHER" id="PTHR43133:SF63">
    <property type="entry name" value="RNA POLYMERASE SIGMA FACTOR FECI-RELATED"/>
    <property type="match status" value="1"/>
</dbReference>
<dbReference type="InterPro" id="IPR014284">
    <property type="entry name" value="RNA_pol_sigma-70_dom"/>
</dbReference>
<comment type="caution">
    <text evidence="7">The sequence shown here is derived from an EMBL/GenBank/DDBJ whole genome shotgun (WGS) entry which is preliminary data.</text>
</comment>
<dbReference type="RefSeq" id="WP_203168452.1">
    <property type="nucleotide sequence ID" value="NZ_JAEVLS010000003.1"/>
</dbReference>
<evidence type="ECO:0000256" key="1">
    <source>
        <dbReference type="ARBA" id="ARBA00010641"/>
    </source>
</evidence>
<keyword evidence="3" id="KW-0731">Sigma factor</keyword>
<feature type="domain" description="RNA polymerase sigma-70 region 2" evidence="5">
    <location>
        <begin position="16"/>
        <end position="78"/>
    </location>
</feature>
<dbReference type="Gene3D" id="1.10.10.10">
    <property type="entry name" value="Winged helix-like DNA-binding domain superfamily/Winged helix DNA-binding domain"/>
    <property type="match status" value="1"/>
</dbReference>
<dbReference type="InterPro" id="IPR013325">
    <property type="entry name" value="RNA_pol_sigma_r2"/>
</dbReference>
<name>A0ABS1WZE3_9GAMM</name>
<proteinExistence type="inferred from homology"/>
<dbReference type="InterPro" id="IPR013324">
    <property type="entry name" value="RNA_pol_sigma_r3/r4-like"/>
</dbReference>
<protein>
    <submittedName>
        <fullName evidence="7">Sigma-70 family RNA polymerase sigma factor</fullName>
    </submittedName>
</protein>
<dbReference type="EMBL" id="JAEVLS010000003">
    <property type="protein sequence ID" value="MBM0106346.1"/>
    <property type="molecule type" value="Genomic_DNA"/>
</dbReference>
<dbReference type="Proteomes" id="UP000661077">
    <property type="component" value="Unassembled WGS sequence"/>
</dbReference>
<dbReference type="InterPro" id="IPR007627">
    <property type="entry name" value="RNA_pol_sigma70_r2"/>
</dbReference>
<feature type="domain" description="RNA polymerase sigma factor 70 region 4 type 2" evidence="6">
    <location>
        <begin position="109"/>
        <end position="161"/>
    </location>
</feature>
<evidence type="ECO:0000313" key="8">
    <source>
        <dbReference type="Proteomes" id="UP000661077"/>
    </source>
</evidence>
<dbReference type="Pfam" id="PF04542">
    <property type="entry name" value="Sigma70_r2"/>
    <property type="match status" value="1"/>
</dbReference>
<evidence type="ECO:0000256" key="4">
    <source>
        <dbReference type="ARBA" id="ARBA00023163"/>
    </source>
</evidence>
<dbReference type="InterPro" id="IPR013249">
    <property type="entry name" value="RNA_pol_sigma70_r4_t2"/>
</dbReference>
<gene>
    <name evidence="7" type="ORF">JM946_16550</name>
</gene>
<dbReference type="SUPFAM" id="SSF88659">
    <property type="entry name" value="Sigma3 and sigma4 domains of RNA polymerase sigma factors"/>
    <property type="match status" value="1"/>
</dbReference>
<dbReference type="Gene3D" id="1.10.1740.10">
    <property type="match status" value="1"/>
</dbReference>
<dbReference type="NCBIfam" id="TIGR02937">
    <property type="entry name" value="sigma70-ECF"/>
    <property type="match status" value="1"/>
</dbReference>
<evidence type="ECO:0000256" key="3">
    <source>
        <dbReference type="ARBA" id="ARBA00023082"/>
    </source>
</evidence>
<dbReference type="PANTHER" id="PTHR43133">
    <property type="entry name" value="RNA POLYMERASE ECF-TYPE SIGMA FACTO"/>
    <property type="match status" value="1"/>
</dbReference>